<dbReference type="AlphaFoldDB" id="A0A409VMU1"/>
<dbReference type="InterPro" id="IPR011993">
    <property type="entry name" value="PH-like_dom_sf"/>
</dbReference>
<dbReference type="Gene3D" id="2.30.29.30">
    <property type="entry name" value="Pleckstrin-homology domain (PH domain)/Phosphotyrosine-binding domain (PTB)"/>
    <property type="match status" value="1"/>
</dbReference>
<feature type="region of interest" description="Disordered" evidence="1">
    <location>
        <begin position="645"/>
        <end position="1000"/>
    </location>
</feature>
<evidence type="ECO:0000256" key="1">
    <source>
        <dbReference type="SAM" id="MobiDB-lite"/>
    </source>
</evidence>
<gene>
    <name evidence="2" type="ORF">CVT26_006837</name>
</gene>
<feature type="compositionally biased region" description="Polar residues" evidence="1">
    <location>
        <begin position="760"/>
        <end position="799"/>
    </location>
</feature>
<dbReference type="EMBL" id="NHYE01005611">
    <property type="protein sequence ID" value="PPQ67536.1"/>
    <property type="molecule type" value="Genomic_DNA"/>
</dbReference>
<dbReference type="SUPFAM" id="SSF50729">
    <property type="entry name" value="PH domain-like"/>
    <property type="match status" value="1"/>
</dbReference>
<dbReference type="STRING" id="231916.A0A409VMU1"/>
<evidence type="ECO:0000313" key="3">
    <source>
        <dbReference type="Proteomes" id="UP000284706"/>
    </source>
</evidence>
<feature type="compositionally biased region" description="Low complexity" evidence="1">
    <location>
        <begin position="800"/>
        <end position="811"/>
    </location>
</feature>
<evidence type="ECO:0000313" key="2">
    <source>
        <dbReference type="EMBL" id="PPQ67536.1"/>
    </source>
</evidence>
<feature type="compositionally biased region" description="Polar residues" evidence="1">
    <location>
        <begin position="867"/>
        <end position="883"/>
    </location>
</feature>
<feature type="compositionally biased region" description="Low complexity" evidence="1">
    <location>
        <begin position="454"/>
        <end position="470"/>
    </location>
</feature>
<feature type="compositionally biased region" description="Polar residues" evidence="1">
    <location>
        <begin position="657"/>
        <end position="666"/>
    </location>
</feature>
<feature type="compositionally biased region" description="Basic and acidic residues" evidence="1">
    <location>
        <begin position="49"/>
        <end position="58"/>
    </location>
</feature>
<feature type="region of interest" description="Disordered" evidence="1">
    <location>
        <begin position="453"/>
        <end position="589"/>
    </location>
</feature>
<feature type="region of interest" description="Disordered" evidence="1">
    <location>
        <begin position="182"/>
        <end position="239"/>
    </location>
</feature>
<feature type="compositionally biased region" description="Low complexity" evidence="1">
    <location>
        <begin position="484"/>
        <end position="494"/>
    </location>
</feature>
<feature type="non-terminal residue" evidence="2">
    <location>
        <position position="1"/>
    </location>
</feature>
<feature type="compositionally biased region" description="Polar residues" evidence="1">
    <location>
        <begin position="542"/>
        <end position="573"/>
    </location>
</feature>
<comment type="caution">
    <text evidence="2">The sequence shown here is derived from an EMBL/GenBank/DDBJ whole genome shotgun (WGS) entry which is preliminary data.</text>
</comment>
<dbReference type="OrthoDB" id="3256387at2759"/>
<proteinExistence type="predicted"/>
<feature type="compositionally biased region" description="Acidic residues" evidence="1">
    <location>
        <begin position="1129"/>
        <end position="1139"/>
    </location>
</feature>
<evidence type="ECO:0008006" key="4">
    <source>
        <dbReference type="Google" id="ProtNLM"/>
    </source>
</evidence>
<feature type="compositionally biased region" description="Pro residues" evidence="1">
    <location>
        <begin position="832"/>
        <end position="848"/>
    </location>
</feature>
<feature type="compositionally biased region" description="Polar residues" evidence="1">
    <location>
        <begin position="918"/>
        <end position="928"/>
    </location>
</feature>
<keyword evidence="3" id="KW-1185">Reference proteome</keyword>
<feature type="compositionally biased region" description="Pro residues" evidence="1">
    <location>
        <begin position="889"/>
        <end position="899"/>
    </location>
</feature>
<feature type="region of interest" description="Disordered" evidence="1">
    <location>
        <begin position="1"/>
        <end position="61"/>
    </location>
</feature>
<feature type="compositionally biased region" description="Low complexity" evidence="1">
    <location>
        <begin position="516"/>
        <end position="528"/>
    </location>
</feature>
<reference evidence="2 3" key="1">
    <citation type="journal article" date="2018" name="Evol. Lett.">
        <title>Horizontal gene cluster transfer increased hallucinogenic mushroom diversity.</title>
        <authorList>
            <person name="Reynolds H.T."/>
            <person name="Vijayakumar V."/>
            <person name="Gluck-Thaler E."/>
            <person name="Korotkin H.B."/>
            <person name="Matheny P.B."/>
            <person name="Slot J.C."/>
        </authorList>
    </citation>
    <scope>NUCLEOTIDE SEQUENCE [LARGE SCALE GENOMIC DNA]</scope>
    <source>
        <strain evidence="2 3">SRW20</strain>
    </source>
</reference>
<name>A0A409VMU1_9AGAR</name>
<organism evidence="2 3">
    <name type="scientific">Gymnopilus dilepis</name>
    <dbReference type="NCBI Taxonomy" id="231916"/>
    <lineage>
        <taxon>Eukaryota</taxon>
        <taxon>Fungi</taxon>
        <taxon>Dikarya</taxon>
        <taxon>Basidiomycota</taxon>
        <taxon>Agaricomycotina</taxon>
        <taxon>Agaricomycetes</taxon>
        <taxon>Agaricomycetidae</taxon>
        <taxon>Agaricales</taxon>
        <taxon>Agaricineae</taxon>
        <taxon>Hymenogastraceae</taxon>
        <taxon>Gymnopilus</taxon>
    </lineage>
</organism>
<feature type="compositionally biased region" description="Basic and acidic residues" evidence="1">
    <location>
        <begin position="1085"/>
        <end position="1100"/>
    </location>
</feature>
<feature type="compositionally biased region" description="Polar residues" evidence="1">
    <location>
        <begin position="471"/>
        <end position="483"/>
    </location>
</feature>
<feature type="compositionally biased region" description="Polar residues" evidence="1">
    <location>
        <begin position="694"/>
        <end position="727"/>
    </location>
</feature>
<feature type="region of interest" description="Disordered" evidence="1">
    <location>
        <begin position="1062"/>
        <end position="1166"/>
    </location>
</feature>
<feature type="compositionally biased region" description="Pro residues" evidence="1">
    <location>
        <begin position="934"/>
        <end position="959"/>
    </location>
</feature>
<protein>
    <recommendedName>
        <fullName evidence="4">PH domain-containing protein</fullName>
    </recommendedName>
</protein>
<sequence length="1180" mass="126735">TSTSPILDRFPRRLGSPDGESVLRGIKLKRNNDQPPEAMARSNSRSNGKGKEPIRGGDVDSTANFGNSAHLFLPICSDSNFAGRDYTPVSNGVSSYASYDVKRPATTEGNLNGRSKHRGSLLVAASDALGFRFGRRRPSIRQPPMPIIMPDVIEISAARRDEEVEERNRLKQQAAEAIGLGPFMVSPDSQSRESTTDEEEDERNYTQRSREVDRLGYGRAPGSAPNIIGRSPHGSSLSVGIPSQPPTGGRFRSGSVVTYNPSGSKTIAPIPPFPTSVAALSSFKKSVGLFPKYYPPSSLRIFALSKNWKNRYIILSAPATFVTQDQSPAVSYLHLFKSANDEDNELERLEINEDSVVFLSEEEVGGKRHVIKVGGTDVGAMRKEYTHEEGGHTMWLLQIPDPAVAQTWITNIKNAILGQRTVRAGLIPAHTLGNNEPRGDMDVMLSIRAQGLVTSPTATTSPRTSQASSAVTPSTGDTNPNYASSVSSQSVRSQTNQKPPAPTGAVSALKGLFSNATRPRSASRAASIESERQLDREGADESFTSMGSNLLSMLRSSTPDTQSIATIPTSPVSRNHLPFAGPVGSPDRRLDRKILPDRQPIQWATPEATPVTRDRTSKAFSIGALSLQPPPRKRWTSSTSAYTSSLAETQSVDRSRRTSFSASVISTDKVETEPPTSPTPLSEFQFGTPEQRPRASSLQSVSTLASNDNNLSVDRASLSTKRSSGTRSARRWSRQGVLPNRLTPPSEPPPAVPSHPLASTSTTNVTERAPSPNSSRGSQKSTVSGLPTFNKRASGSSMLSTNSFNTSHSHTAPPSSNPSIVVRPSSSHRHSVPPPRPAPTVALPPAPTAPTESNQDVLKPLEPVQSPPKSSFRNSVANRTFRLSMTAAPKPPPSGTLPPRPDEPDYRAHRRSSSSSSTHNIASPTTKLETIPASPIPPAKPVNPFPPPAGPLPPTPPTFVSPTIPQASPPPKRSTSIKQRLRIRSTSSPPPASQGPKAQLTQSLMASSFTPRPIMTTISPPATPIAEKITMFQNDPSFLQMHTPVLPSKSISQSFLPSTEELSEVTSLSPPPRRGSKQLLETELESLKRVVEPPDEKHSSPIEGPPKHLSLSRPGSALSNHSLHSQEVAEGDADLEEQREETGTDLSPELSPDEKSPSIGTRRISLSRPGSVVSLGIVSI</sequence>
<feature type="compositionally biased region" description="Basic and acidic residues" evidence="1">
    <location>
        <begin position="529"/>
        <end position="539"/>
    </location>
</feature>
<dbReference type="Proteomes" id="UP000284706">
    <property type="component" value="Unassembled WGS sequence"/>
</dbReference>
<feature type="compositionally biased region" description="Basic and acidic residues" evidence="1">
    <location>
        <begin position="203"/>
        <end position="216"/>
    </location>
</feature>
<accession>A0A409VMU1</accession>
<dbReference type="InParanoid" id="A0A409VMU1"/>